<organism evidence="1">
    <name type="scientific">Riptortus pedestris</name>
    <name type="common">Bean bug</name>
    <dbReference type="NCBI Taxonomy" id="329032"/>
    <lineage>
        <taxon>Eukaryota</taxon>
        <taxon>Metazoa</taxon>
        <taxon>Ecdysozoa</taxon>
        <taxon>Arthropoda</taxon>
        <taxon>Hexapoda</taxon>
        <taxon>Insecta</taxon>
        <taxon>Pterygota</taxon>
        <taxon>Neoptera</taxon>
        <taxon>Paraneoptera</taxon>
        <taxon>Hemiptera</taxon>
        <taxon>Heteroptera</taxon>
        <taxon>Panheteroptera</taxon>
        <taxon>Pentatomomorpha</taxon>
        <taxon>Coreoidea</taxon>
        <taxon>Alydidae</taxon>
        <taxon>Riptortus</taxon>
    </lineage>
</organism>
<name>R4WR56_RIPPE</name>
<protein>
    <submittedName>
        <fullName evidence="1">Unkown protein</fullName>
    </submittedName>
</protein>
<evidence type="ECO:0000313" key="1">
    <source>
        <dbReference type="EMBL" id="BAN21396.1"/>
    </source>
</evidence>
<proteinExistence type="evidence at transcript level"/>
<dbReference type="AlphaFoldDB" id="R4WR56"/>
<reference evidence="1" key="1">
    <citation type="journal article" date="2013" name="PLoS ONE">
        <title>Gene expression in gut symbiotic organ of stinkbug affected by extracellular bacterial symbiont.</title>
        <authorList>
            <person name="Futahashi R."/>
            <person name="Tanaka K."/>
            <person name="Tanahashi M."/>
            <person name="Nikoh N."/>
            <person name="Kikuchi Y."/>
            <person name="Lee B.L."/>
            <person name="Fukatsu T."/>
        </authorList>
    </citation>
    <scope>NUCLEOTIDE SEQUENCE</scope>
    <source>
        <tissue evidence="1">Midgut</tissue>
    </source>
</reference>
<sequence>MSVSTQIIFFFFKFFFSFLKRIHSYIFPRIRREFTFLMSHVDLKADVLGDVE</sequence>
<accession>R4WR56</accession>
<dbReference type="EMBL" id="AK418181">
    <property type="protein sequence ID" value="BAN21396.1"/>
    <property type="molecule type" value="mRNA"/>
</dbReference>